<dbReference type="Proteomes" id="UP000663829">
    <property type="component" value="Unassembled WGS sequence"/>
</dbReference>
<evidence type="ECO:0000313" key="2">
    <source>
        <dbReference type="EMBL" id="CAF3732810.1"/>
    </source>
</evidence>
<dbReference type="EMBL" id="CAJNOQ010002415">
    <property type="protein sequence ID" value="CAF0957160.1"/>
    <property type="molecule type" value="Genomic_DNA"/>
</dbReference>
<accession>A0A814DP49</accession>
<gene>
    <name evidence="1" type="ORF">GPM918_LOCUS11560</name>
    <name evidence="2" type="ORF">SRO942_LOCUS11600</name>
</gene>
<evidence type="ECO:0000313" key="3">
    <source>
        <dbReference type="Proteomes" id="UP000663829"/>
    </source>
</evidence>
<reference evidence="1" key="1">
    <citation type="submission" date="2021-02" db="EMBL/GenBank/DDBJ databases">
        <authorList>
            <person name="Nowell W R."/>
        </authorList>
    </citation>
    <scope>NUCLEOTIDE SEQUENCE</scope>
</reference>
<dbReference type="Proteomes" id="UP000681722">
    <property type="component" value="Unassembled WGS sequence"/>
</dbReference>
<protein>
    <submittedName>
        <fullName evidence="1">Uncharacterized protein</fullName>
    </submittedName>
</protein>
<evidence type="ECO:0000313" key="1">
    <source>
        <dbReference type="EMBL" id="CAF0957160.1"/>
    </source>
</evidence>
<dbReference type="EMBL" id="CAJOBC010002429">
    <property type="protein sequence ID" value="CAF3732810.1"/>
    <property type="molecule type" value="Genomic_DNA"/>
</dbReference>
<organism evidence="1 3">
    <name type="scientific">Didymodactylos carnosus</name>
    <dbReference type="NCBI Taxonomy" id="1234261"/>
    <lineage>
        <taxon>Eukaryota</taxon>
        <taxon>Metazoa</taxon>
        <taxon>Spiralia</taxon>
        <taxon>Gnathifera</taxon>
        <taxon>Rotifera</taxon>
        <taxon>Eurotatoria</taxon>
        <taxon>Bdelloidea</taxon>
        <taxon>Philodinida</taxon>
        <taxon>Philodinidae</taxon>
        <taxon>Didymodactylos</taxon>
    </lineage>
</organism>
<name>A0A814DP49_9BILA</name>
<sequence length="557" mass="63343">MSLAYVAETLYEVVNESLSLPEVKGYLSNASKSDSTILTDLSSGTFCQESPLFKDPNSLKIILHYDDPGITNPLGSKDKSVCMFYWTLANLPSVEKHLVRQYGYATVLADFFDSINNLQENGITLTVENKQETYDGSLFMVCGDLLGMTQLQGFKSGFKNGLKPYFVCNTSRIEKADGGKKAALQKKFGIVSRSSFTKIHDFDILQQTTIDVMHILLEEIHRLKYCSLALLSMTIRTFPFPAGESAPSEKFEIKYAKDTVKFRLSASKTLTLTKYLPLILEQISLSEARMKQLMNGHVVKKVREVEFKSIPVHRTLDVNQSVYETNKAIMFGIVYNVGDFVLVNDRSFPSDPVFGKIQSILVQQQQILLTLKLAFSSTYENNMGYMYVLNSNADDYDDFRRDENRSPDVMPKSTEQEQVSGKRKRFMDKLRELPLLPMPLILPDLPIRVQTAIAKDQTESVIQDIARVYADYPIAYNVSSKTHYEFIRDTFAKQFKLTGLHHYTLLDLFKQKLSRRIRDQRNRGGESHCAKKLNWDDGRYAGWLNEETASSTSIGII</sequence>
<comment type="caution">
    <text evidence="1">The sequence shown here is derived from an EMBL/GenBank/DDBJ whole genome shotgun (WGS) entry which is preliminary data.</text>
</comment>
<keyword evidence="3" id="KW-1185">Reference proteome</keyword>
<dbReference type="AlphaFoldDB" id="A0A814DP49"/>
<proteinExistence type="predicted"/>
<dbReference type="OrthoDB" id="7699125at2759"/>